<dbReference type="PROSITE" id="PS50067">
    <property type="entry name" value="KINESIN_MOTOR_2"/>
    <property type="match status" value="1"/>
</dbReference>
<dbReference type="SUPFAM" id="SSF52540">
    <property type="entry name" value="P-loop containing nucleoside triphosphate hydrolases"/>
    <property type="match status" value="1"/>
</dbReference>
<feature type="region of interest" description="Disordered" evidence="9">
    <location>
        <begin position="992"/>
        <end position="1073"/>
    </location>
</feature>
<feature type="binding site" evidence="7">
    <location>
        <begin position="594"/>
        <end position="601"/>
    </location>
    <ligand>
        <name>ATP</name>
        <dbReference type="ChEBI" id="CHEBI:30616"/>
    </ligand>
</feature>
<keyword evidence="5 8" id="KW-0175">Coiled coil</keyword>
<gene>
    <name evidence="12" type="ORF">O6P43_008574</name>
</gene>
<feature type="compositionally biased region" description="Polar residues" evidence="9">
    <location>
        <begin position="992"/>
        <end position="1010"/>
    </location>
</feature>
<evidence type="ECO:0000259" key="10">
    <source>
        <dbReference type="PROSITE" id="PS50021"/>
    </source>
</evidence>
<dbReference type="SUPFAM" id="SSF47576">
    <property type="entry name" value="Calponin-homology domain, CH-domain"/>
    <property type="match status" value="1"/>
</dbReference>
<dbReference type="InterPro" id="IPR027417">
    <property type="entry name" value="P-loop_NTPase"/>
</dbReference>
<evidence type="ECO:0000256" key="4">
    <source>
        <dbReference type="ARBA" id="ARBA00022840"/>
    </source>
</evidence>
<sequence length="1073" mass="118631">MSSLSNIKVPREVNSSNTAANGINFEQLLSSNGGADAKHRAILAEWLSSLIPSLSLSQSPSDEQFRACLIDGTVLCQILNKLRPGLVKVDYDCDNSQVSHSENVKRFLSAMDGLGLPRFEISDLEKGSMKAVMDCLLTLRAQSLQNAVGGNFSKTSSKSDSPHGDSSPHGPFSPLSGEEKRKVLSESKCQRVLRSPMMSEPSAALIHHVGHKFHEVFQLKQGRYADLPAAKISEMMKSNSLDNAPTQSLLSVVNGILDESVEKKNGEIPHRVACLLRKVVQEVERRISTQAEHLRTQSNLFKAREEKYQSRIRVLEVLASGTKEDSEIVLNGLQQMKSDKVDEKKKVDDEDVMRLMKENDLKNIGISALQKELETTRNTYEVQCLKLEAEAKGAKMELEQKSQDFERLLADTRTKVEELEAHSVSKHQRWNMKENIYKTFMDFQFGSLRELRLSFESIKQEILKAQRSYSEDFNQLGVRIKALANAAENYNAVLVENRRLFNEVQELKGNIRVFCRIRPFLPGQKEKNSIVQYIGENGELVVANPSKQGKEGHRQFKFNKVFGPASTQVEVFSDIEPLIRSVLDGYNVCIFAYGQTGSGKTHTMTGPKESTKETWGVNYRALNDLFNISQSRKSSLTYEIGVQMVEIYNEQHTLGILTQSQPSGLAVPDASMHAVTSTADVMELMETGLRNRAVGATAMNERSSRSHSVVTIHVRGMDLKTSTSLHGNLHLVDLAGSERVDRSEVTGDRLREAQHINKSLSALGDVIFALAQKSPHVPYRNSKLTQLLQSSLGGHAKTLMFVQLNPDMNSFSESLSTLKFAERVSGIELGAARSSKEGRDVRELMEQVASLKDTISDKDEEIDRLQLLKDLKNAHPGLNSEKRGTGSLRYGSLSPSPKKDSVGGTVKRSQIPSSGKGFGLTKKAASDDNNSDHSDKHSEDSQQSMDDFNHQNEILQQSKVAGGNIGQSIPADAEILGNGDADYEERLSDISDSGLSVGTETDGSSENTNLIEGKKVADKLEKPRSVSKIVQALQKQKSTSTTMSASRDSRKVSPGIKRSPSGGSLQKPPRKWQ</sequence>
<reference evidence="12" key="1">
    <citation type="journal article" date="2023" name="Science">
        <title>Elucidation of the pathway for biosynthesis of saponin adjuvants from the soapbark tree.</title>
        <authorList>
            <person name="Reed J."/>
            <person name="Orme A."/>
            <person name="El-Demerdash A."/>
            <person name="Owen C."/>
            <person name="Martin L.B.B."/>
            <person name="Misra R.C."/>
            <person name="Kikuchi S."/>
            <person name="Rejzek M."/>
            <person name="Martin A.C."/>
            <person name="Harkess A."/>
            <person name="Leebens-Mack J."/>
            <person name="Louveau T."/>
            <person name="Stephenson M.J."/>
            <person name="Osbourn A."/>
        </authorList>
    </citation>
    <scope>NUCLEOTIDE SEQUENCE</scope>
    <source>
        <strain evidence="12">S10</strain>
    </source>
</reference>
<dbReference type="InterPro" id="IPR001752">
    <property type="entry name" value="Kinesin_motor_dom"/>
</dbReference>
<dbReference type="GO" id="GO:0005524">
    <property type="term" value="F:ATP binding"/>
    <property type="evidence" value="ECO:0007669"/>
    <property type="project" value="UniProtKB-UniRule"/>
</dbReference>
<feature type="domain" description="Calponin-homology (CH)" evidence="10">
    <location>
        <begin position="37"/>
        <end position="144"/>
    </location>
</feature>
<dbReference type="SMART" id="SM00033">
    <property type="entry name" value="CH"/>
    <property type="match status" value="1"/>
</dbReference>
<dbReference type="GO" id="GO:0007018">
    <property type="term" value="P:microtubule-based movement"/>
    <property type="evidence" value="ECO:0007669"/>
    <property type="project" value="InterPro"/>
</dbReference>
<keyword evidence="13" id="KW-1185">Reference proteome</keyword>
<evidence type="ECO:0000256" key="1">
    <source>
        <dbReference type="ARBA" id="ARBA00010899"/>
    </source>
</evidence>
<keyword evidence="2" id="KW-0493">Microtubule</keyword>
<dbReference type="PROSITE" id="PS50021">
    <property type="entry name" value="CH"/>
    <property type="match status" value="1"/>
</dbReference>
<comment type="similarity">
    <text evidence="1">Belongs to the TRAFAC class myosin-kinesin ATPase superfamily. Kinesin family. KIN-14 subfamily.</text>
</comment>
<dbReference type="PANTHER" id="PTHR47972:SF14">
    <property type="entry name" value="KINESIN-LIKE PROTEIN KIN-14J"/>
    <property type="match status" value="1"/>
</dbReference>
<evidence type="ECO:0000256" key="2">
    <source>
        <dbReference type="ARBA" id="ARBA00022701"/>
    </source>
</evidence>
<dbReference type="GO" id="GO:0005874">
    <property type="term" value="C:microtubule"/>
    <property type="evidence" value="ECO:0007669"/>
    <property type="project" value="UniProtKB-KW"/>
</dbReference>
<dbReference type="PANTHER" id="PTHR47972">
    <property type="entry name" value="KINESIN-LIKE PROTEIN KLP-3"/>
    <property type="match status" value="1"/>
</dbReference>
<dbReference type="Gene3D" id="1.10.418.10">
    <property type="entry name" value="Calponin-like domain"/>
    <property type="match status" value="1"/>
</dbReference>
<dbReference type="GO" id="GO:0008017">
    <property type="term" value="F:microtubule binding"/>
    <property type="evidence" value="ECO:0007669"/>
    <property type="project" value="InterPro"/>
</dbReference>
<evidence type="ECO:0000256" key="9">
    <source>
        <dbReference type="SAM" id="MobiDB-lite"/>
    </source>
</evidence>
<dbReference type="Gene3D" id="1.20.5.170">
    <property type="match status" value="1"/>
</dbReference>
<dbReference type="KEGG" id="qsa:O6P43_008574"/>
<dbReference type="GO" id="GO:0003777">
    <property type="term" value="F:microtubule motor activity"/>
    <property type="evidence" value="ECO:0007669"/>
    <property type="project" value="InterPro"/>
</dbReference>
<dbReference type="InterPro" id="IPR036961">
    <property type="entry name" value="Kinesin_motor_dom_sf"/>
</dbReference>
<feature type="coiled-coil region" evidence="8">
    <location>
        <begin position="370"/>
        <end position="422"/>
    </location>
</feature>
<dbReference type="InterPro" id="IPR001715">
    <property type="entry name" value="CH_dom"/>
</dbReference>
<comment type="caution">
    <text evidence="12">The sequence shown here is derived from an EMBL/GenBank/DDBJ whole genome shotgun (WGS) entry which is preliminary data.</text>
</comment>
<name>A0AAD7PWH1_QUISA</name>
<feature type="compositionally biased region" description="Basic and acidic residues" evidence="9">
    <location>
        <begin position="1012"/>
        <end position="1024"/>
    </location>
</feature>
<dbReference type="Pfam" id="PF00307">
    <property type="entry name" value="CH"/>
    <property type="match status" value="1"/>
</dbReference>
<proteinExistence type="inferred from homology"/>
<evidence type="ECO:0000256" key="5">
    <source>
        <dbReference type="ARBA" id="ARBA00023054"/>
    </source>
</evidence>
<dbReference type="PRINTS" id="PR00380">
    <property type="entry name" value="KINESINHEAVY"/>
</dbReference>
<evidence type="ECO:0000256" key="6">
    <source>
        <dbReference type="ARBA" id="ARBA00023175"/>
    </source>
</evidence>
<dbReference type="EMBL" id="JARAOO010000004">
    <property type="protein sequence ID" value="KAJ7970378.1"/>
    <property type="molecule type" value="Genomic_DNA"/>
</dbReference>
<dbReference type="SMART" id="SM00129">
    <property type="entry name" value="KISc"/>
    <property type="match status" value="1"/>
</dbReference>
<feature type="region of interest" description="Disordered" evidence="9">
    <location>
        <begin position="875"/>
        <end position="944"/>
    </location>
</feature>
<keyword evidence="4 7" id="KW-0067">ATP-binding</keyword>
<feature type="coiled-coil region" evidence="8">
    <location>
        <begin position="841"/>
        <end position="868"/>
    </location>
</feature>
<feature type="domain" description="Kinesin motor" evidence="11">
    <location>
        <begin position="510"/>
        <end position="827"/>
    </location>
</feature>
<evidence type="ECO:0000313" key="12">
    <source>
        <dbReference type="EMBL" id="KAJ7970378.1"/>
    </source>
</evidence>
<evidence type="ECO:0000256" key="8">
    <source>
        <dbReference type="SAM" id="Coils"/>
    </source>
</evidence>
<evidence type="ECO:0000259" key="11">
    <source>
        <dbReference type="PROSITE" id="PS50067"/>
    </source>
</evidence>
<feature type="compositionally biased region" description="Low complexity" evidence="9">
    <location>
        <begin position="156"/>
        <end position="174"/>
    </location>
</feature>
<dbReference type="Gene3D" id="3.40.850.10">
    <property type="entry name" value="Kinesin motor domain"/>
    <property type="match status" value="1"/>
</dbReference>
<feature type="compositionally biased region" description="Polar residues" evidence="9">
    <location>
        <begin position="1033"/>
        <end position="1046"/>
    </location>
</feature>
<organism evidence="12 13">
    <name type="scientific">Quillaja saponaria</name>
    <name type="common">Soap bark tree</name>
    <dbReference type="NCBI Taxonomy" id="32244"/>
    <lineage>
        <taxon>Eukaryota</taxon>
        <taxon>Viridiplantae</taxon>
        <taxon>Streptophyta</taxon>
        <taxon>Embryophyta</taxon>
        <taxon>Tracheophyta</taxon>
        <taxon>Spermatophyta</taxon>
        <taxon>Magnoliopsida</taxon>
        <taxon>eudicotyledons</taxon>
        <taxon>Gunneridae</taxon>
        <taxon>Pentapetalae</taxon>
        <taxon>rosids</taxon>
        <taxon>fabids</taxon>
        <taxon>Fabales</taxon>
        <taxon>Quillajaceae</taxon>
        <taxon>Quillaja</taxon>
    </lineage>
</organism>
<dbReference type="Pfam" id="PF00225">
    <property type="entry name" value="Kinesin"/>
    <property type="match status" value="1"/>
</dbReference>
<dbReference type="AlphaFoldDB" id="A0AAD7PWH1"/>
<dbReference type="InterPro" id="IPR027640">
    <property type="entry name" value="Kinesin-like_fam"/>
</dbReference>
<keyword evidence="6 7" id="KW-0505">Motor protein</keyword>
<accession>A0AAD7PWH1</accession>
<evidence type="ECO:0000256" key="7">
    <source>
        <dbReference type="PROSITE-ProRule" id="PRU00283"/>
    </source>
</evidence>
<feature type="compositionally biased region" description="Basic and acidic residues" evidence="9">
    <location>
        <begin position="924"/>
        <end position="940"/>
    </location>
</feature>
<evidence type="ECO:0000256" key="3">
    <source>
        <dbReference type="ARBA" id="ARBA00022741"/>
    </source>
</evidence>
<feature type="region of interest" description="Disordered" evidence="9">
    <location>
        <begin position="150"/>
        <end position="180"/>
    </location>
</feature>
<keyword evidence="3 7" id="KW-0547">Nucleotide-binding</keyword>
<protein>
    <submittedName>
        <fullName evidence="12">Kinesin-like protein</fullName>
    </submittedName>
</protein>
<dbReference type="FunFam" id="3.40.850.10:FF:000044">
    <property type="entry name" value="p-loop containing nucleoside triphosphate hydrolases superfamily protein"/>
    <property type="match status" value="1"/>
</dbReference>
<dbReference type="InterPro" id="IPR036872">
    <property type="entry name" value="CH_dom_sf"/>
</dbReference>
<dbReference type="Proteomes" id="UP001163823">
    <property type="component" value="Chromosome 4"/>
</dbReference>
<evidence type="ECO:0000313" key="13">
    <source>
        <dbReference type="Proteomes" id="UP001163823"/>
    </source>
</evidence>